<name>A0AAW2RJ86_9LAMI</name>
<dbReference type="InterPro" id="IPR036128">
    <property type="entry name" value="Plus3-like_sf"/>
</dbReference>
<feature type="compositionally biased region" description="Basic and acidic residues" evidence="1">
    <location>
        <begin position="195"/>
        <end position="244"/>
    </location>
</feature>
<sequence length="341" mass="38531">MKSDPNDIYQKNRFQLQLVTGVEKVPAGGDAAIEICLKVSNFFKDVPISMLSDDNFTEEEIEDVRERIKAGFLKRLTVNELELKAQTLHADITKHILFCIDELSFDTSLVTAFILEQHCLLNPLEFTLFEYLERRKTLQTPSEQEKLLLKIPEVIAEELEPEGTAVDASQKAEGSACSPKSILRGSSDVSSIDASGREHINDTTKQVKETGDQHNDFIRQETRTTDVMMGERDVVSHREGDPQQKPEQPVGTTHVIELSDDEQEDDDTKGKDQTTGESPDDAIWHYADPQGQTRGPFSLYSLKRWSDNNYFHSGFTVWKSGQTSYDAVLLVDVLRRTFPCS</sequence>
<dbReference type="PANTHER" id="PTHR46851:SF11">
    <property type="entry name" value="GYF DOMAIN-CONTAINING PROTEIN"/>
    <property type="match status" value="1"/>
</dbReference>
<evidence type="ECO:0000256" key="1">
    <source>
        <dbReference type="SAM" id="MobiDB-lite"/>
    </source>
</evidence>
<dbReference type="PANTHER" id="PTHR46851">
    <property type="entry name" value="OS01G0884500 PROTEIN"/>
    <property type="match status" value="1"/>
</dbReference>
<evidence type="ECO:0000313" key="4">
    <source>
        <dbReference type="EMBL" id="KAL0379898.1"/>
    </source>
</evidence>
<dbReference type="PROSITE" id="PS51360">
    <property type="entry name" value="PLUS3"/>
    <property type="match status" value="1"/>
</dbReference>
<dbReference type="SUPFAM" id="SSF159042">
    <property type="entry name" value="Plus3-like"/>
    <property type="match status" value="1"/>
</dbReference>
<organism evidence="4">
    <name type="scientific">Sesamum angustifolium</name>
    <dbReference type="NCBI Taxonomy" id="2727405"/>
    <lineage>
        <taxon>Eukaryota</taxon>
        <taxon>Viridiplantae</taxon>
        <taxon>Streptophyta</taxon>
        <taxon>Embryophyta</taxon>
        <taxon>Tracheophyta</taxon>
        <taxon>Spermatophyta</taxon>
        <taxon>Magnoliopsida</taxon>
        <taxon>eudicotyledons</taxon>
        <taxon>Gunneridae</taxon>
        <taxon>Pentapetalae</taxon>
        <taxon>asterids</taxon>
        <taxon>lamiids</taxon>
        <taxon>Lamiales</taxon>
        <taxon>Pedaliaceae</taxon>
        <taxon>Sesamum</taxon>
    </lineage>
</organism>
<feature type="region of interest" description="Disordered" evidence="1">
    <location>
        <begin position="161"/>
        <end position="283"/>
    </location>
</feature>
<dbReference type="SMART" id="SM00444">
    <property type="entry name" value="GYF"/>
    <property type="match status" value="1"/>
</dbReference>
<accession>A0AAW2RJ86</accession>
<comment type="caution">
    <text evidence="4">The sequence shown here is derived from an EMBL/GenBank/DDBJ whole genome shotgun (WGS) entry which is preliminary data.</text>
</comment>
<dbReference type="InterPro" id="IPR035445">
    <property type="entry name" value="GYF-like_dom_sf"/>
</dbReference>
<dbReference type="InterPro" id="IPR045894">
    <property type="entry name" value="At5g08430-like"/>
</dbReference>
<feature type="domain" description="GYF" evidence="2">
    <location>
        <begin position="281"/>
        <end position="335"/>
    </location>
</feature>
<feature type="compositionally biased region" description="Acidic residues" evidence="1">
    <location>
        <begin position="258"/>
        <end position="267"/>
    </location>
</feature>
<dbReference type="InterPro" id="IPR003169">
    <property type="entry name" value="GYF"/>
</dbReference>
<protein>
    <recommendedName>
        <fullName evidence="5">GYF domain-containing protein</fullName>
    </recommendedName>
</protein>
<evidence type="ECO:0008006" key="5">
    <source>
        <dbReference type="Google" id="ProtNLM"/>
    </source>
</evidence>
<dbReference type="EMBL" id="JACGWK010000001">
    <property type="protein sequence ID" value="KAL0379898.1"/>
    <property type="molecule type" value="Genomic_DNA"/>
</dbReference>
<reference evidence="4" key="1">
    <citation type="submission" date="2020-06" db="EMBL/GenBank/DDBJ databases">
        <authorList>
            <person name="Li T."/>
            <person name="Hu X."/>
            <person name="Zhang T."/>
            <person name="Song X."/>
            <person name="Zhang H."/>
            <person name="Dai N."/>
            <person name="Sheng W."/>
            <person name="Hou X."/>
            <person name="Wei L."/>
        </authorList>
    </citation>
    <scope>NUCLEOTIDE SEQUENCE</scope>
    <source>
        <strain evidence="4">G01</strain>
        <tissue evidence="4">Leaf</tissue>
    </source>
</reference>
<dbReference type="PROSITE" id="PS50829">
    <property type="entry name" value="GYF"/>
    <property type="match status" value="1"/>
</dbReference>
<reference evidence="4" key="2">
    <citation type="journal article" date="2024" name="Plant">
        <title>Genomic evolution and insights into agronomic trait innovations of Sesamum species.</title>
        <authorList>
            <person name="Miao H."/>
            <person name="Wang L."/>
            <person name="Qu L."/>
            <person name="Liu H."/>
            <person name="Sun Y."/>
            <person name="Le M."/>
            <person name="Wang Q."/>
            <person name="Wei S."/>
            <person name="Zheng Y."/>
            <person name="Lin W."/>
            <person name="Duan Y."/>
            <person name="Cao H."/>
            <person name="Xiong S."/>
            <person name="Wang X."/>
            <person name="Wei L."/>
            <person name="Li C."/>
            <person name="Ma Q."/>
            <person name="Ju M."/>
            <person name="Zhao R."/>
            <person name="Li G."/>
            <person name="Mu C."/>
            <person name="Tian Q."/>
            <person name="Mei H."/>
            <person name="Zhang T."/>
            <person name="Gao T."/>
            <person name="Zhang H."/>
        </authorList>
    </citation>
    <scope>NUCLEOTIDE SEQUENCE</scope>
    <source>
        <strain evidence="4">G01</strain>
    </source>
</reference>
<dbReference type="Gene3D" id="3.90.70.200">
    <property type="entry name" value="Plus-3 domain"/>
    <property type="match status" value="1"/>
</dbReference>
<evidence type="ECO:0000259" key="3">
    <source>
        <dbReference type="PROSITE" id="PS51360"/>
    </source>
</evidence>
<dbReference type="InterPro" id="IPR004343">
    <property type="entry name" value="Plus-3_dom"/>
</dbReference>
<evidence type="ECO:0000259" key="2">
    <source>
        <dbReference type="PROSITE" id="PS50829"/>
    </source>
</evidence>
<feature type="domain" description="Plus3" evidence="3">
    <location>
        <begin position="1"/>
        <end position="93"/>
    </location>
</feature>
<dbReference type="AlphaFoldDB" id="A0AAW2RJ86"/>
<dbReference type="Pfam" id="PF02213">
    <property type="entry name" value="GYF"/>
    <property type="match status" value="1"/>
</dbReference>
<proteinExistence type="predicted"/>
<gene>
    <name evidence="4" type="ORF">Sangu_0054100</name>
</gene>
<dbReference type="Gene3D" id="3.30.1490.40">
    <property type="match status" value="1"/>
</dbReference>
<dbReference type="GO" id="GO:0003677">
    <property type="term" value="F:DNA binding"/>
    <property type="evidence" value="ECO:0007669"/>
    <property type="project" value="InterPro"/>
</dbReference>
<dbReference type="SUPFAM" id="SSF55277">
    <property type="entry name" value="GYF domain"/>
    <property type="match status" value="1"/>
</dbReference>